<feature type="signal peptide" evidence="2">
    <location>
        <begin position="1"/>
        <end position="41"/>
    </location>
</feature>
<dbReference type="PANTHER" id="PTHR42928:SF5">
    <property type="entry name" value="BLR1237 PROTEIN"/>
    <property type="match status" value="1"/>
</dbReference>
<proteinExistence type="inferred from homology"/>
<comment type="similarity">
    <text evidence="1">Belongs to the UPF0065 (bug) family.</text>
</comment>
<dbReference type="InterPro" id="IPR042100">
    <property type="entry name" value="Bug_dom1"/>
</dbReference>
<dbReference type="CDD" id="cd07012">
    <property type="entry name" value="PBP2_Bug_TTT"/>
    <property type="match status" value="1"/>
</dbReference>
<protein>
    <submittedName>
        <fullName evidence="3">Tripartite tricarboxylate transporter substrate binding protein</fullName>
    </submittedName>
</protein>
<accession>A0A3S0J4W7</accession>
<dbReference type="RefSeq" id="WP_126469200.1">
    <property type="nucleotide sequence ID" value="NZ_RXOE01000001.1"/>
</dbReference>
<dbReference type="OrthoDB" id="8678477at2"/>
<evidence type="ECO:0000256" key="2">
    <source>
        <dbReference type="SAM" id="SignalP"/>
    </source>
</evidence>
<keyword evidence="2" id="KW-0732">Signal</keyword>
<dbReference type="Proteomes" id="UP000267418">
    <property type="component" value="Unassembled WGS sequence"/>
</dbReference>
<dbReference type="SUPFAM" id="SSF53850">
    <property type="entry name" value="Periplasmic binding protein-like II"/>
    <property type="match status" value="1"/>
</dbReference>
<evidence type="ECO:0000313" key="3">
    <source>
        <dbReference type="EMBL" id="RTQ37539.1"/>
    </source>
</evidence>
<name>A0A3S0J4W7_9BURK</name>
<comment type="caution">
    <text evidence="3">The sequence shown here is derived from an EMBL/GenBank/DDBJ whole genome shotgun (WGS) entry which is preliminary data.</text>
</comment>
<dbReference type="PANTHER" id="PTHR42928">
    <property type="entry name" value="TRICARBOXYLATE-BINDING PROTEIN"/>
    <property type="match status" value="1"/>
</dbReference>
<dbReference type="PIRSF" id="PIRSF017082">
    <property type="entry name" value="YflP"/>
    <property type="match status" value="1"/>
</dbReference>
<dbReference type="InterPro" id="IPR005064">
    <property type="entry name" value="BUG"/>
</dbReference>
<evidence type="ECO:0000256" key="1">
    <source>
        <dbReference type="ARBA" id="ARBA00006987"/>
    </source>
</evidence>
<reference evidence="3 4" key="1">
    <citation type="submission" date="2018-12" db="EMBL/GenBank/DDBJ databases">
        <title>The genome of Variovorax gossypii DSM 100435.</title>
        <authorList>
            <person name="Gao J."/>
            <person name="Sun J."/>
        </authorList>
    </citation>
    <scope>NUCLEOTIDE SEQUENCE [LARGE SCALE GENOMIC DNA]</scope>
    <source>
        <strain evidence="3 4">DSM 100435</strain>
    </source>
</reference>
<dbReference type="PROSITE" id="PS51318">
    <property type="entry name" value="TAT"/>
    <property type="match status" value="1"/>
</dbReference>
<dbReference type="InterPro" id="IPR006311">
    <property type="entry name" value="TAT_signal"/>
</dbReference>
<keyword evidence="4" id="KW-1185">Reference proteome</keyword>
<dbReference type="Gene3D" id="3.40.190.150">
    <property type="entry name" value="Bordetella uptake gene, domain 1"/>
    <property type="match status" value="1"/>
</dbReference>
<dbReference type="Gene3D" id="3.40.190.10">
    <property type="entry name" value="Periplasmic binding protein-like II"/>
    <property type="match status" value="1"/>
</dbReference>
<feature type="chain" id="PRO_5018726344" evidence="2">
    <location>
        <begin position="42"/>
        <end position="340"/>
    </location>
</feature>
<dbReference type="EMBL" id="RXOE01000001">
    <property type="protein sequence ID" value="RTQ37539.1"/>
    <property type="molecule type" value="Genomic_DNA"/>
</dbReference>
<dbReference type="AlphaFoldDB" id="A0A3S0J4W7"/>
<dbReference type="Pfam" id="PF03401">
    <property type="entry name" value="TctC"/>
    <property type="match status" value="1"/>
</dbReference>
<organism evidence="3 4">
    <name type="scientific">Variovorax gossypii</name>
    <dbReference type="NCBI Taxonomy" id="1679495"/>
    <lineage>
        <taxon>Bacteria</taxon>
        <taxon>Pseudomonadati</taxon>
        <taxon>Pseudomonadota</taxon>
        <taxon>Betaproteobacteria</taxon>
        <taxon>Burkholderiales</taxon>
        <taxon>Comamonadaceae</taxon>
        <taxon>Variovorax</taxon>
    </lineage>
</organism>
<gene>
    <name evidence="3" type="ORF">EJP69_07390</name>
</gene>
<evidence type="ECO:0000313" key="4">
    <source>
        <dbReference type="Proteomes" id="UP000267418"/>
    </source>
</evidence>
<sequence length="340" mass="34983">MTTTGSPYTPCTFFGGTRRRLAIAAACAALALGATATGAFAADAPYPTKPVKFLTNFPAGGPIDILARALADALQKDLKQPFIVDNRPGAGGNIGADFVAKAPADGYTVLMGIDSTFTINPHLYASMPFAAKDLKPLMIFSSSGLAFGVAQGVKAKTLPEFIAQAKAEPATFSSAGNGSPGHIAAEIFASETGAKITHVPYKGNAPAVLALMGDEVQAGILATPGLLPQIQAGKLRALAVTGKQRSPLLPQVPTVGELGLKGLEFEVLYLAMVPAATPEPVMQTLRGSLQKALALPEIKSRLSSLDMVPLGETGSAASEHLAASQARYGRIVKATGMKVD</sequence>